<dbReference type="Proteomes" id="UP000030703">
    <property type="component" value="Unassembled WGS sequence"/>
</dbReference>
<evidence type="ECO:0000313" key="1">
    <source>
        <dbReference type="EMBL" id="EXK25510.1"/>
    </source>
</evidence>
<proteinExistence type="predicted"/>
<reference evidence="1" key="1">
    <citation type="submission" date="2012-04" db="EMBL/GenBank/DDBJ databases">
        <title>The Genome Sequence of Fusarium oxysporum melonis.</title>
        <authorList>
            <consortium name="The Broad Institute Genome Sequencing Platform"/>
            <person name="Ma L.-J."/>
            <person name="Gale L.R."/>
            <person name="Schwartz D.C."/>
            <person name="Zhou S."/>
            <person name="Corby-Kistler H."/>
            <person name="Young S.K."/>
            <person name="Zeng Q."/>
            <person name="Gargeya S."/>
            <person name="Fitzgerald M."/>
            <person name="Haas B."/>
            <person name="Abouelleil A."/>
            <person name="Alvarado L."/>
            <person name="Arachchi H.M."/>
            <person name="Berlin A."/>
            <person name="Brown A."/>
            <person name="Chapman S.B."/>
            <person name="Chen Z."/>
            <person name="Dunbar C."/>
            <person name="Freedman E."/>
            <person name="Gearin G."/>
            <person name="Goldberg J."/>
            <person name="Griggs A."/>
            <person name="Gujja S."/>
            <person name="Heiman D."/>
            <person name="Howarth C."/>
            <person name="Larson L."/>
            <person name="Lui A."/>
            <person name="MacDonald P.J.P."/>
            <person name="Montmayeur A."/>
            <person name="Murphy C."/>
            <person name="Neiman D."/>
            <person name="Pearson M."/>
            <person name="Priest M."/>
            <person name="Roberts A."/>
            <person name="Saif S."/>
            <person name="Shea T."/>
            <person name="Shenoy N."/>
            <person name="Sisk P."/>
            <person name="Stolte C."/>
            <person name="Sykes S."/>
            <person name="Wortman J."/>
            <person name="Nusbaum C."/>
            <person name="Birren B."/>
        </authorList>
    </citation>
    <scope>NUCLEOTIDE SEQUENCE</scope>
    <source>
        <strain evidence="1">26406</strain>
    </source>
</reference>
<dbReference type="VEuPathDB" id="FungiDB:FOMG_17844"/>
<dbReference type="AlphaFoldDB" id="W9Z2C8"/>
<dbReference type="EMBL" id="JH659398">
    <property type="protein sequence ID" value="EXK25510.1"/>
    <property type="molecule type" value="Genomic_DNA"/>
</dbReference>
<reference evidence="1" key="2">
    <citation type="submission" date="2012-05" db="EMBL/GenBank/DDBJ databases">
        <title>Annotation of the Genome Sequence of Fusarium oxysporum f. sp. melonis 26406.</title>
        <authorList>
            <consortium name="The Broad Institute Genomics Platform"/>
            <person name="Ma L.-J."/>
            <person name="Corby-Kistler H."/>
            <person name="Broz K."/>
            <person name="Gale L.R."/>
            <person name="Jonkers W."/>
            <person name="O'Donnell K."/>
            <person name="Ploetz R."/>
            <person name="Steinberg C."/>
            <person name="Schwartz D.C."/>
            <person name="VanEtten H."/>
            <person name="Zhou S."/>
            <person name="Young S.K."/>
            <person name="Zeng Q."/>
            <person name="Gargeya S."/>
            <person name="Fitzgerald M."/>
            <person name="Abouelleil A."/>
            <person name="Alvarado L."/>
            <person name="Chapman S.B."/>
            <person name="Gainer-Dewar J."/>
            <person name="Goldberg J."/>
            <person name="Griggs A."/>
            <person name="Gujja S."/>
            <person name="Hansen M."/>
            <person name="Howarth C."/>
            <person name="Imamovic A."/>
            <person name="Ireland A."/>
            <person name="Larimer J."/>
            <person name="McCowan C."/>
            <person name="Murphy C."/>
            <person name="Pearson M."/>
            <person name="Poon T.W."/>
            <person name="Priest M."/>
            <person name="Roberts A."/>
            <person name="Saif S."/>
            <person name="Shea T."/>
            <person name="Sykes S."/>
            <person name="Wortman J."/>
            <person name="Nusbaum C."/>
            <person name="Birren B."/>
        </authorList>
    </citation>
    <scope>NUCLEOTIDE SEQUENCE</scope>
    <source>
        <strain evidence="1">26406</strain>
    </source>
</reference>
<sequence length="42" mass="4817">MQCFYHQVVNYTNSLNALKRDFKVEELAGELSSVAIEGVWLL</sequence>
<organism evidence="1">
    <name type="scientific">Fusarium oxysporum f. sp. melonis 26406</name>
    <dbReference type="NCBI Taxonomy" id="1089452"/>
    <lineage>
        <taxon>Eukaryota</taxon>
        <taxon>Fungi</taxon>
        <taxon>Dikarya</taxon>
        <taxon>Ascomycota</taxon>
        <taxon>Pezizomycotina</taxon>
        <taxon>Sordariomycetes</taxon>
        <taxon>Hypocreomycetidae</taxon>
        <taxon>Hypocreales</taxon>
        <taxon>Nectriaceae</taxon>
        <taxon>Fusarium</taxon>
        <taxon>Fusarium oxysporum species complex</taxon>
    </lineage>
</organism>
<dbReference type="HOGENOM" id="CLU_3260598_0_0_1"/>
<protein>
    <submittedName>
        <fullName evidence="1">Uncharacterized protein</fullName>
    </submittedName>
</protein>
<gene>
    <name evidence="1" type="ORF">FOMG_17844</name>
</gene>
<name>W9Z2C8_FUSOX</name>
<accession>W9Z2C8</accession>